<feature type="region of interest" description="Disordered" evidence="4">
    <location>
        <begin position="164"/>
        <end position="189"/>
    </location>
</feature>
<evidence type="ECO:0000313" key="7">
    <source>
        <dbReference type="Proteomes" id="UP000253741"/>
    </source>
</evidence>
<comment type="caution">
    <text evidence="6">The sequence shown here is derived from an EMBL/GenBank/DDBJ whole genome shotgun (WGS) entry which is preliminary data.</text>
</comment>
<evidence type="ECO:0000256" key="4">
    <source>
        <dbReference type="SAM" id="MobiDB-lite"/>
    </source>
</evidence>
<keyword evidence="7" id="KW-1185">Reference proteome</keyword>
<feature type="compositionally biased region" description="Low complexity" evidence="4">
    <location>
        <begin position="168"/>
        <end position="189"/>
    </location>
</feature>
<evidence type="ECO:0000256" key="2">
    <source>
        <dbReference type="ARBA" id="ARBA00022676"/>
    </source>
</evidence>
<sequence>MNDARDPAHPPRAVRVVLPGGVDDPARPSGGNTYDRRVCRDLPGAGWQVAEYAVAGGWPAPDAGARAELARVLGAFPDGAVVLLDGIVACAVPEVIVAEADRLRLAVLVHLPLGDETGLAPERAAELNAGERRVLRAVSAVVATSRWAARRLVRHHELAPERVHVAVPGADPASPATGSGASAGASGGEPAPRLLCVASVTRRKGQHLLVEALADVAGLPWSCVCVGGLGHDPGYVADVRESIAHHGLADRIILAGARGGEALDASYRDADLLVLPSYAETYGMAVTEALARAIPVLATAVGGVPEAVGHAPGGGLPGILVAPGDRDALSGALRDWLREPGVRARTREAALGRRTALARWDTTSRSLAEALERLRHEPRDGVDGRAGRDSGHGRDAVREPRDVREPRETV</sequence>
<accession>A0A370B4U8</accession>
<dbReference type="Gene3D" id="3.40.50.2000">
    <property type="entry name" value="Glycogen Phosphorylase B"/>
    <property type="match status" value="2"/>
</dbReference>
<dbReference type="GO" id="GO:0016757">
    <property type="term" value="F:glycosyltransferase activity"/>
    <property type="evidence" value="ECO:0007669"/>
    <property type="project" value="UniProtKB-KW"/>
</dbReference>
<dbReference type="PANTHER" id="PTHR12526">
    <property type="entry name" value="GLYCOSYLTRANSFERASE"/>
    <property type="match status" value="1"/>
</dbReference>
<dbReference type="SUPFAM" id="SSF53756">
    <property type="entry name" value="UDP-Glycosyltransferase/glycogen phosphorylase"/>
    <property type="match status" value="1"/>
</dbReference>
<feature type="region of interest" description="Disordered" evidence="4">
    <location>
        <begin position="372"/>
        <end position="410"/>
    </location>
</feature>
<keyword evidence="3 6" id="KW-0808">Transferase</keyword>
<dbReference type="RefSeq" id="WP_114625919.1">
    <property type="nucleotide sequence ID" value="NZ_QQNA01000204.1"/>
</dbReference>
<protein>
    <recommendedName>
        <fullName evidence="1">D-inositol 3-phosphate glycosyltransferase</fullName>
    </recommendedName>
</protein>
<gene>
    <name evidence="6" type="ORF">DVH02_24045</name>
</gene>
<dbReference type="Proteomes" id="UP000253741">
    <property type="component" value="Unassembled WGS sequence"/>
</dbReference>
<name>A0A370B4U8_9ACTN</name>
<feature type="domain" description="Glycosyl transferase family 1" evidence="5">
    <location>
        <begin position="192"/>
        <end position="350"/>
    </location>
</feature>
<keyword evidence="2" id="KW-0328">Glycosyltransferase</keyword>
<dbReference type="EMBL" id="QQNA01000204">
    <property type="protein sequence ID" value="RDG35672.1"/>
    <property type="molecule type" value="Genomic_DNA"/>
</dbReference>
<dbReference type="InterPro" id="IPR001296">
    <property type="entry name" value="Glyco_trans_1"/>
</dbReference>
<evidence type="ECO:0000259" key="5">
    <source>
        <dbReference type="Pfam" id="PF00534"/>
    </source>
</evidence>
<organism evidence="6 7">
    <name type="scientific">Streptomyces corynorhini</name>
    <dbReference type="NCBI Taxonomy" id="2282652"/>
    <lineage>
        <taxon>Bacteria</taxon>
        <taxon>Bacillati</taxon>
        <taxon>Actinomycetota</taxon>
        <taxon>Actinomycetes</taxon>
        <taxon>Kitasatosporales</taxon>
        <taxon>Streptomycetaceae</taxon>
        <taxon>Streptomyces</taxon>
    </lineage>
</organism>
<dbReference type="OrthoDB" id="9765330at2"/>
<evidence type="ECO:0000313" key="6">
    <source>
        <dbReference type="EMBL" id="RDG35672.1"/>
    </source>
</evidence>
<dbReference type="PANTHER" id="PTHR12526:SF510">
    <property type="entry name" value="D-INOSITOL 3-PHOSPHATE GLYCOSYLTRANSFERASE"/>
    <property type="match status" value="1"/>
</dbReference>
<dbReference type="Pfam" id="PF00534">
    <property type="entry name" value="Glycos_transf_1"/>
    <property type="match status" value="1"/>
</dbReference>
<feature type="region of interest" description="Disordered" evidence="4">
    <location>
        <begin position="1"/>
        <end position="35"/>
    </location>
</feature>
<dbReference type="AlphaFoldDB" id="A0A370B4U8"/>
<dbReference type="CDD" id="cd03801">
    <property type="entry name" value="GT4_PimA-like"/>
    <property type="match status" value="1"/>
</dbReference>
<reference evidence="6 7" key="1">
    <citation type="submission" date="2018-07" db="EMBL/GenBank/DDBJ databases">
        <title>Streptomyces species from bats.</title>
        <authorList>
            <person name="Dunlap C."/>
        </authorList>
    </citation>
    <scope>NUCLEOTIDE SEQUENCE [LARGE SCALE GENOMIC DNA]</scope>
    <source>
        <strain evidence="6 7">AC230</strain>
    </source>
</reference>
<proteinExistence type="predicted"/>
<evidence type="ECO:0000256" key="1">
    <source>
        <dbReference type="ARBA" id="ARBA00021292"/>
    </source>
</evidence>
<evidence type="ECO:0000256" key="3">
    <source>
        <dbReference type="ARBA" id="ARBA00022679"/>
    </source>
</evidence>